<dbReference type="Proteomes" id="UP000554235">
    <property type="component" value="Unassembled WGS sequence"/>
</dbReference>
<keyword evidence="5 7" id="KW-0418">Kinase</keyword>
<dbReference type="InterPro" id="IPR016966">
    <property type="entry name" value="Thiamin_pyrophosphokinase_euk"/>
</dbReference>
<dbReference type="SUPFAM" id="SSF63862">
    <property type="entry name" value="Thiamin pyrophosphokinase, substrate-binding domain"/>
    <property type="match status" value="1"/>
</dbReference>
<dbReference type="PANTHER" id="PTHR13622">
    <property type="entry name" value="THIAMIN PYROPHOSPHOKINASE"/>
    <property type="match status" value="1"/>
</dbReference>
<dbReference type="SUPFAM" id="SSF63999">
    <property type="entry name" value="Thiamin pyrophosphokinase, catalytic domain"/>
    <property type="match status" value="1"/>
</dbReference>
<comment type="similarity">
    <text evidence="2 7">Belongs to the thiamine pyrophosphokinase family.</text>
</comment>
<dbReference type="GO" id="GO:0006772">
    <property type="term" value="P:thiamine metabolic process"/>
    <property type="evidence" value="ECO:0007669"/>
    <property type="project" value="InterPro"/>
</dbReference>
<dbReference type="PIRSF" id="PIRSF031057">
    <property type="entry name" value="Thiamin_pyrophosphokinase"/>
    <property type="match status" value="1"/>
</dbReference>
<keyword evidence="4 7" id="KW-0547">Nucleotide-binding</keyword>
<dbReference type="GO" id="GO:0030975">
    <property type="term" value="F:thiamine binding"/>
    <property type="evidence" value="ECO:0007669"/>
    <property type="project" value="UniProtKB-UniRule"/>
</dbReference>
<evidence type="ECO:0000313" key="11">
    <source>
        <dbReference type="Proteomes" id="UP000554235"/>
    </source>
</evidence>
<dbReference type="CDD" id="cd07995">
    <property type="entry name" value="TPK"/>
    <property type="match status" value="1"/>
</dbReference>
<gene>
    <name evidence="10" type="ORF">FALBO_1272</name>
</gene>
<evidence type="ECO:0000259" key="9">
    <source>
        <dbReference type="Pfam" id="PF04265"/>
    </source>
</evidence>
<dbReference type="EC" id="2.7.6.2" evidence="7"/>
<evidence type="ECO:0000256" key="2">
    <source>
        <dbReference type="ARBA" id="ARBA00006785"/>
    </source>
</evidence>
<accession>A0A8H4LQF6</accession>
<dbReference type="PANTHER" id="PTHR13622:SF8">
    <property type="entry name" value="THIAMIN PYROPHOSPHOKINASE 1"/>
    <property type="match status" value="1"/>
</dbReference>
<dbReference type="InterPro" id="IPR036759">
    <property type="entry name" value="TPK_catalytic_sf"/>
</dbReference>
<dbReference type="Pfam" id="PF04263">
    <property type="entry name" value="TPK_catalytic"/>
    <property type="match status" value="1"/>
</dbReference>
<protein>
    <recommendedName>
        <fullName evidence="7">Thiamine pyrophosphokinase</fullName>
        <ecNumber evidence="7">2.7.6.2</ecNumber>
    </recommendedName>
</protein>
<name>A0A8H4LQF6_9HYPO</name>
<comment type="pathway">
    <text evidence="1 7">Cofactor biosynthesis; thiamine diphosphate biosynthesis; thiamine diphosphate from thiamine: step 1/1.</text>
</comment>
<keyword evidence="11" id="KW-1185">Reference proteome</keyword>
<dbReference type="GO" id="GO:0005524">
    <property type="term" value="F:ATP binding"/>
    <property type="evidence" value="ECO:0007669"/>
    <property type="project" value="UniProtKB-UniRule"/>
</dbReference>
<evidence type="ECO:0000256" key="5">
    <source>
        <dbReference type="ARBA" id="ARBA00022777"/>
    </source>
</evidence>
<evidence type="ECO:0000256" key="6">
    <source>
        <dbReference type="ARBA" id="ARBA00022840"/>
    </source>
</evidence>
<feature type="domain" description="Thiamin pyrophosphokinase thiamin-binding" evidence="9">
    <location>
        <begin position="184"/>
        <end position="234"/>
    </location>
</feature>
<dbReference type="Gene3D" id="3.40.50.10240">
    <property type="entry name" value="Thiamin pyrophosphokinase, catalytic domain"/>
    <property type="match status" value="1"/>
</dbReference>
<comment type="catalytic activity">
    <reaction evidence="7">
        <text>thiamine + ATP = thiamine diphosphate + AMP + H(+)</text>
        <dbReference type="Rhea" id="RHEA:11576"/>
        <dbReference type="ChEBI" id="CHEBI:15378"/>
        <dbReference type="ChEBI" id="CHEBI:18385"/>
        <dbReference type="ChEBI" id="CHEBI:30616"/>
        <dbReference type="ChEBI" id="CHEBI:58937"/>
        <dbReference type="ChEBI" id="CHEBI:456215"/>
    </reaction>
</comment>
<dbReference type="AlphaFoldDB" id="A0A8H4LQF6"/>
<dbReference type="InterPro" id="IPR036371">
    <property type="entry name" value="TPK_B1-bd_sf"/>
</dbReference>
<dbReference type="EMBL" id="JAADYS010000163">
    <property type="protein sequence ID" value="KAF4471811.1"/>
    <property type="molecule type" value="Genomic_DNA"/>
</dbReference>
<dbReference type="GO" id="GO:0016301">
    <property type="term" value="F:kinase activity"/>
    <property type="evidence" value="ECO:0007669"/>
    <property type="project" value="UniProtKB-UniRule"/>
</dbReference>
<reference evidence="10 11" key="1">
    <citation type="submission" date="2020-01" db="EMBL/GenBank/DDBJ databases">
        <title>Identification and distribution of gene clusters putatively required for synthesis of sphingolipid metabolism inhibitors in phylogenetically diverse species of the filamentous fungus Fusarium.</title>
        <authorList>
            <person name="Kim H.-S."/>
            <person name="Busman M."/>
            <person name="Brown D.W."/>
            <person name="Divon H."/>
            <person name="Uhlig S."/>
            <person name="Proctor R.H."/>
        </authorList>
    </citation>
    <scope>NUCLEOTIDE SEQUENCE [LARGE SCALE GENOMIC DNA]</scope>
    <source>
        <strain evidence="10 11">NRRL 20459</strain>
    </source>
</reference>
<proteinExistence type="inferred from homology"/>
<dbReference type="NCBIfam" id="TIGR01378">
    <property type="entry name" value="thi_PPkinase"/>
    <property type="match status" value="1"/>
</dbReference>
<dbReference type="Pfam" id="PF04265">
    <property type="entry name" value="TPK_B1_binding"/>
    <property type="match status" value="1"/>
</dbReference>
<dbReference type="GO" id="GO:0009229">
    <property type="term" value="P:thiamine diphosphate biosynthetic process"/>
    <property type="evidence" value="ECO:0007669"/>
    <property type="project" value="UniProtKB-UniRule"/>
</dbReference>
<evidence type="ECO:0000259" key="8">
    <source>
        <dbReference type="Pfam" id="PF04263"/>
    </source>
</evidence>
<dbReference type="UniPathway" id="UPA00060">
    <property type="reaction ID" value="UER00597"/>
</dbReference>
<evidence type="ECO:0000256" key="7">
    <source>
        <dbReference type="PIRNR" id="PIRNR031057"/>
    </source>
</evidence>
<keyword evidence="3 7" id="KW-0808">Transferase</keyword>
<dbReference type="OrthoDB" id="25149at2759"/>
<sequence>MTNGFQWHLDHILGHPNQQRPDSRKFALVVLNQPLVANDTFNCLWENAHLRLAADGGANRLYDSYHSTQSPSLDQTTRLDAIIGDLDSIRPSVKEYFTGLEPPTGIFSVPDQNSWDFEKVLSWLRCEHPDPIDVVIVGGLGGRVDHGLRQIHNLHLATPDPGYDRGTAFLLFSKSLSFILKPGQHTIHLEASSALLGQHVGILPAGRVSTVTTRGLEHDARELRLAFGDRVIISRILPGTFELGIVTSDPVLFTIDIIKAA</sequence>
<dbReference type="InterPro" id="IPR007371">
    <property type="entry name" value="TPK_catalytic"/>
</dbReference>
<evidence type="ECO:0000256" key="1">
    <source>
        <dbReference type="ARBA" id="ARBA00005078"/>
    </source>
</evidence>
<evidence type="ECO:0000313" key="10">
    <source>
        <dbReference type="EMBL" id="KAF4471811.1"/>
    </source>
</evidence>
<evidence type="ECO:0000256" key="3">
    <source>
        <dbReference type="ARBA" id="ARBA00022679"/>
    </source>
</evidence>
<dbReference type="InterPro" id="IPR007373">
    <property type="entry name" value="Thiamin_PyroPKinase_B1-bd"/>
</dbReference>
<comment type="caution">
    <text evidence="10">The sequence shown here is derived from an EMBL/GenBank/DDBJ whole genome shotgun (WGS) entry which is preliminary data.</text>
</comment>
<dbReference type="InterPro" id="IPR006282">
    <property type="entry name" value="Thi_PPkinase"/>
</dbReference>
<evidence type="ECO:0000256" key="4">
    <source>
        <dbReference type="ARBA" id="ARBA00022741"/>
    </source>
</evidence>
<keyword evidence="6 7" id="KW-0067">ATP-binding</keyword>
<feature type="domain" description="Thiamin pyrophosphokinase catalytic" evidence="8">
    <location>
        <begin position="42"/>
        <end position="155"/>
    </location>
</feature>
<organism evidence="10 11">
    <name type="scientific">Fusarium albosuccineum</name>
    <dbReference type="NCBI Taxonomy" id="1237068"/>
    <lineage>
        <taxon>Eukaryota</taxon>
        <taxon>Fungi</taxon>
        <taxon>Dikarya</taxon>
        <taxon>Ascomycota</taxon>
        <taxon>Pezizomycotina</taxon>
        <taxon>Sordariomycetes</taxon>
        <taxon>Hypocreomycetidae</taxon>
        <taxon>Hypocreales</taxon>
        <taxon>Nectriaceae</taxon>
        <taxon>Fusarium</taxon>
        <taxon>Fusarium decemcellulare species complex</taxon>
    </lineage>
</organism>
<dbReference type="GO" id="GO:0004788">
    <property type="term" value="F:thiamine diphosphokinase activity"/>
    <property type="evidence" value="ECO:0007669"/>
    <property type="project" value="UniProtKB-UniRule"/>
</dbReference>